<name>A0A1J5PCZ4_NEOTH</name>
<dbReference type="AlphaFoldDB" id="A0A1J5PCZ4"/>
<dbReference type="PANTHER" id="PTHR43641:SF2">
    <property type="entry name" value="DEHYDRATASE YBIW-RELATED"/>
    <property type="match status" value="1"/>
</dbReference>
<dbReference type="EC" id="4.1.1.83" evidence="4"/>
<dbReference type="Pfam" id="PF01228">
    <property type="entry name" value="Gly_radical"/>
    <property type="match status" value="1"/>
</dbReference>
<reference evidence="4 5" key="1">
    <citation type="submission" date="2016-08" db="EMBL/GenBank/DDBJ databases">
        <title>Genome-based comparison of Moorella thermoacetic strains.</title>
        <authorList>
            <person name="Poehlein A."/>
            <person name="Bengelsdorf F.R."/>
            <person name="Esser C."/>
            <person name="Duerre P."/>
            <person name="Daniel R."/>
        </authorList>
    </citation>
    <scope>NUCLEOTIDE SEQUENCE [LARGE SCALE GENOMIC DNA]</scope>
    <source>
        <strain evidence="4 5">DSM 21394</strain>
    </source>
</reference>
<evidence type="ECO:0000313" key="5">
    <source>
        <dbReference type="Proteomes" id="UP000182811"/>
    </source>
</evidence>
<dbReference type="EMBL" id="MDDC01000001">
    <property type="protein sequence ID" value="OIQ61589.1"/>
    <property type="molecule type" value="Genomic_DNA"/>
</dbReference>
<evidence type="ECO:0000313" key="4">
    <source>
        <dbReference type="EMBL" id="OIQ61589.1"/>
    </source>
</evidence>
<dbReference type="SUPFAM" id="SSF51998">
    <property type="entry name" value="PFL-like glycyl radical enzymes"/>
    <property type="match status" value="1"/>
</dbReference>
<dbReference type="Proteomes" id="UP000182811">
    <property type="component" value="Unassembled WGS sequence"/>
</dbReference>
<dbReference type="OrthoDB" id="9803969at2"/>
<keyword evidence="1 2" id="KW-0556">Organic radical</keyword>
<dbReference type="InterPro" id="IPR019777">
    <property type="entry name" value="Form_AcTrfase_GR_CS"/>
</dbReference>
<gene>
    <name evidence="4" type="primary">hpdB</name>
    <name evidence="4" type="ORF">MOTE_01590</name>
</gene>
<evidence type="ECO:0000259" key="3">
    <source>
        <dbReference type="PROSITE" id="PS51149"/>
    </source>
</evidence>
<dbReference type="PROSITE" id="PS51149">
    <property type="entry name" value="GLY_RADICAL_2"/>
    <property type="match status" value="1"/>
</dbReference>
<organism evidence="4 5">
    <name type="scientific">Neomoorella thermoacetica</name>
    <name type="common">Clostridium thermoaceticum</name>
    <dbReference type="NCBI Taxonomy" id="1525"/>
    <lineage>
        <taxon>Bacteria</taxon>
        <taxon>Bacillati</taxon>
        <taxon>Bacillota</taxon>
        <taxon>Clostridia</taxon>
        <taxon>Neomoorellales</taxon>
        <taxon>Neomoorellaceae</taxon>
        <taxon>Neomoorella</taxon>
    </lineage>
</organism>
<proteinExistence type="predicted"/>
<dbReference type="PROSITE" id="PS00850">
    <property type="entry name" value="GLY_RADICAL_1"/>
    <property type="match status" value="1"/>
</dbReference>
<protein>
    <submittedName>
        <fullName evidence="4">4-hydroxyphenylacetate decarboxylase large subunit</fullName>
        <ecNumber evidence="4">4.1.1.83</ecNumber>
    </submittedName>
</protein>
<dbReference type="InterPro" id="IPR001150">
    <property type="entry name" value="Gly_radical"/>
</dbReference>
<dbReference type="Gene3D" id="3.20.70.20">
    <property type="match status" value="1"/>
</dbReference>
<dbReference type="GO" id="GO:0005829">
    <property type="term" value="C:cytosol"/>
    <property type="evidence" value="ECO:0007669"/>
    <property type="project" value="TreeGrafter"/>
</dbReference>
<evidence type="ECO:0000256" key="2">
    <source>
        <dbReference type="PROSITE-ProRule" id="PRU00493"/>
    </source>
</evidence>
<feature type="domain" description="Glycine radical" evidence="3">
    <location>
        <begin position="1"/>
        <end position="78"/>
    </location>
</feature>
<comment type="caution">
    <text evidence="4">The sequence shown here is derived from an EMBL/GenBank/DDBJ whole genome shotgun (WGS) entry which is preliminary data.</text>
</comment>
<keyword evidence="4" id="KW-0456">Lyase</keyword>
<dbReference type="GO" id="GO:0043722">
    <property type="term" value="F:4-hydroxyphenylacetate decarboxylase activity"/>
    <property type="evidence" value="ECO:0007669"/>
    <property type="project" value="UniProtKB-EC"/>
</dbReference>
<accession>A0A1J5PCZ4</accession>
<evidence type="ECO:0000256" key="1">
    <source>
        <dbReference type="ARBA" id="ARBA00022818"/>
    </source>
</evidence>
<dbReference type="PANTHER" id="PTHR43641">
    <property type="entry name" value="FORMATE ACETYLTRANSFERASE 3-RELATED"/>
    <property type="match status" value="1"/>
</dbReference>
<sequence length="78" mass="9073">MAAQAGLRRLVNLIDYYFSIGGMQMQFNVVSKETLLRAQKDPDKYRNLIVRVAGYSAYFVNLDKTVQQDIIERTEERI</sequence>
<dbReference type="InterPro" id="IPR051215">
    <property type="entry name" value="GRE"/>
</dbReference>
<feature type="modified residue" description="Glycine radical" evidence="2">
    <location>
        <position position="54"/>
    </location>
</feature>